<evidence type="ECO:0000259" key="5">
    <source>
        <dbReference type="PROSITE" id="PS50931"/>
    </source>
</evidence>
<evidence type="ECO:0000256" key="1">
    <source>
        <dbReference type="ARBA" id="ARBA00009437"/>
    </source>
</evidence>
<reference evidence="6 7" key="1">
    <citation type="submission" date="2018-07" db="EMBL/GenBank/DDBJ databases">
        <title>Genomic Encyclopedia of Type Strains, Phase III (KMG-III): the genomes of soil and plant-associated and newly described type strains.</title>
        <authorList>
            <person name="Whitman W."/>
        </authorList>
    </citation>
    <scope>NUCLEOTIDE SEQUENCE [LARGE SCALE GENOMIC DNA]</scope>
    <source>
        <strain evidence="6 7">CECT 8488</strain>
    </source>
</reference>
<dbReference type="Pfam" id="PF03466">
    <property type="entry name" value="LysR_substrate"/>
    <property type="match status" value="1"/>
</dbReference>
<evidence type="ECO:0000313" key="7">
    <source>
        <dbReference type="Proteomes" id="UP000256845"/>
    </source>
</evidence>
<dbReference type="InterPro" id="IPR005119">
    <property type="entry name" value="LysR_subst-bd"/>
</dbReference>
<dbReference type="AlphaFoldDB" id="A0A3D9HV90"/>
<dbReference type="InterPro" id="IPR036388">
    <property type="entry name" value="WH-like_DNA-bd_sf"/>
</dbReference>
<dbReference type="PROSITE" id="PS50931">
    <property type="entry name" value="HTH_LYSR"/>
    <property type="match status" value="1"/>
</dbReference>
<organism evidence="6 7">
    <name type="scientific">Aestuariispira insulae</name>
    <dbReference type="NCBI Taxonomy" id="1461337"/>
    <lineage>
        <taxon>Bacteria</taxon>
        <taxon>Pseudomonadati</taxon>
        <taxon>Pseudomonadota</taxon>
        <taxon>Alphaproteobacteria</taxon>
        <taxon>Rhodospirillales</taxon>
        <taxon>Kiloniellaceae</taxon>
        <taxon>Aestuariispira</taxon>
    </lineage>
</organism>
<evidence type="ECO:0000313" key="6">
    <source>
        <dbReference type="EMBL" id="RED53377.1"/>
    </source>
</evidence>
<dbReference type="SUPFAM" id="SSF53850">
    <property type="entry name" value="Periplasmic binding protein-like II"/>
    <property type="match status" value="1"/>
</dbReference>
<dbReference type="PANTHER" id="PTHR30579:SF3">
    <property type="entry name" value="TRANSCRIPTIONAL REGULATORY PROTEIN"/>
    <property type="match status" value="1"/>
</dbReference>
<keyword evidence="3 6" id="KW-0238">DNA-binding</keyword>
<comment type="caution">
    <text evidence="6">The sequence shown here is derived from an EMBL/GenBank/DDBJ whole genome shotgun (WGS) entry which is preliminary data.</text>
</comment>
<keyword evidence="7" id="KW-1185">Reference proteome</keyword>
<gene>
    <name evidence="6" type="ORF">DFP90_101165</name>
</gene>
<accession>A0A3D9HV90</accession>
<name>A0A3D9HV90_9PROT</name>
<dbReference type="GO" id="GO:0003700">
    <property type="term" value="F:DNA-binding transcription factor activity"/>
    <property type="evidence" value="ECO:0007669"/>
    <property type="project" value="InterPro"/>
</dbReference>
<feature type="domain" description="HTH lysR-type" evidence="5">
    <location>
        <begin position="1"/>
        <end position="60"/>
    </location>
</feature>
<dbReference type="Gene3D" id="1.10.10.10">
    <property type="entry name" value="Winged helix-like DNA-binding domain superfamily/Winged helix DNA-binding domain"/>
    <property type="match status" value="1"/>
</dbReference>
<dbReference type="Gene3D" id="3.40.190.290">
    <property type="match status" value="1"/>
</dbReference>
<evidence type="ECO:0000256" key="4">
    <source>
        <dbReference type="ARBA" id="ARBA00023163"/>
    </source>
</evidence>
<dbReference type="InterPro" id="IPR036390">
    <property type="entry name" value="WH_DNA-bd_sf"/>
</dbReference>
<dbReference type="RefSeq" id="WP_115934529.1">
    <property type="nucleotide sequence ID" value="NZ_QRDW01000001.1"/>
</dbReference>
<evidence type="ECO:0000256" key="2">
    <source>
        <dbReference type="ARBA" id="ARBA00023015"/>
    </source>
</evidence>
<dbReference type="PRINTS" id="PR00039">
    <property type="entry name" value="HTHLYSR"/>
</dbReference>
<keyword evidence="2" id="KW-0805">Transcription regulation</keyword>
<protein>
    <submittedName>
        <fullName evidence="6">DNA-binding transcriptional LysR family regulator</fullName>
    </submittedName>
</protein>
<dbReference type="InterPro" id="IPR050176">
    <property type="entry name" value="LTTR"/>
</dbReference>
<dbReference type="OrthoDB" id="7333438at2"/>
<dbReference type="Proteomes" id="UP000256845">
    <property type="component" value="Unassembled WGS sequence"/>
</dbReference>
<dbReference type="PANTHER" id="PTHR30579">
    <property type="entry name" value="TRANSCRIPTIONAL REGULATOR"/>
    <property type="match status" value="1"/>
</dbReference>
<evidence type="ECO:0000256" key="3">
    <source>
        <dbReference type="ARBA" id="ARBA00023125"/>
    </source>
</evidence>
<comment type="similarity">
    <text evidence="1">Belongs to the LysR transcriptional regulatory family.</text>
</comment>
<dbReference type="SUPFAM" id="SSF46785">
    <property type="entry name" value="Winged helix' DNA-binding domain"/>
    <property type="match status" value="1"/>
</dbReference>
<sequence>MLNDWDNIRFFLAVAETGSLSAAAKQVGSTQPTVGRHISILEERTGLRLFDRGREGLRLTRQGLALLDTARKMKDAAEAFSLQGDALDETASGTIRISSNAQLGQFLFHHLRDLKDHLPSIQIELVTSQLDPNLSRREADINLRFCLPDAGNLIARKMGAMDFAVYATAAFVDRHPEALDERRFSLPHWVVFDEKNQLETGNSWLTKKLSATPHYRTDTVQNQRTAILSGAGMGVMPAFSAIADPRLVEVGKIDNGLRSTIHMIIHQDLRHTPLVKASSNALVRIFNQFGKDLLVP</sequence>
<dbReference type="GO" id="GO:0003677">
    <property type="term" value="F:DNA binding"/>
    <property type="evidence" value="ECO:0007669"/>
    <property type="project" value="UniProtKB-KW"/>
</dbReference>
<dbReference type="InterPro" id="IPR000847">
    <property type="entry name" value="LysR_HTH_N"/>
</dbReference>
<dbReference type="EMBL" id="QRDW01000001">
    <property type="protein sequence ID" value="RED53377.1"/>
    <property type="molecule type" value="Genomic_DNA"/>
</dbReference>
<dbReference type="Pfam" id="PF00126">
    <property type="entry name" value="HTH_1"/>
    <property type="match status" value="1"/>
</dbReference>
<proteinExistence type="inferred from homology"/>
<keyword evidence="4" id="KW-0804">Transcription</keyword>